<dbReference type="InterPro" id="IPR014001">
    <property type="entry name" value="Helicase_ATP-bd"/>
</dbReference>
<keyword evidence="2" id="KW-0862">Zinc</keyword>
<proteinExistence type="predicted"/>
<dbReference type="InterPro" id="IPR000330">
    <property type="entry name" value="SNF2_N"/>
</dbReference>
<dbReference type="FunFam" id="3.40.50.300:FF:000533">
    <property type="entry name" value="Helicase, Snf2 family"/>
    <property type="match status" value="1"/>
</dbReference>
<dbReference type="GO" id="GO:0004386">
    <property type="term" value="F:helicase activity"/>
    <property type="evidence" value="ECO:0007669"/>
    <property type="project" value="UniProtKB-KW"/>
</dbReference>
<dbReference type="Pfam" id="PF04434">
    <property type="entry name" value="SWIM"/>
    <property type="match status" value="1"/>
</dbReference>
<dbReference type="PROSITE" id="PS50966">
    <property type="entry name" value="ZF_SWIM"/>
    <property type="match status" value="1"/>
</dbReference>
<evidence type="ECO:0000256" key="2">
    <source>
        <dbReference type="PROSITE-ProRule" id="PRU00325"/>
    </source>
</evidence>
<dbReference type="Pfam" id="PF00271">
    <property type="entry name" value="Helicase_C"/>
    <property type="match status" value="1"/>
</dbReference>
<dbReference type="InterPro" id="IPR013663">
    <property type="entry name" value="Helicase_SWF/SNF/SWI_bac"/>
</dbReference>
<dbReference type="InterPro" id="IPR038718">
    <property type="entry name" value="SNF2-like_sf"/>
</dbReference>
<dbReference type="CDD" id="cd18012">
    <property type="entry name" value="DEXQc_arch_SWI2_SNF2"/>
    <property type="match status" value="1"/>
</dbReference>
<reference evidence="6" key="1">
    <citation type="journal article" date="2023" name="Int. J. Syst. Evol. Microbiol.">
        <title>Collibacillus ludicampi gen. nov., sp. nov., a new soil bacterium of the family Alicyclobacillaceae.</title>
        <authorList>
            <person name="Jojima T."/>
            <person name="Ioku Y."/>
            <person name="Fukuta Y."/>
            <person name="Shirasaka N."/>
            <person name="Matsumura Y."/>
            <person name="Mori M."/>
        </authorList>
    </citation>
    <scope>NUCLEOTIDE SEQUENCE</scope>
    <source>
        <strain evidence="6">TP075</strain>
    </source>
</reference>
<comment type="caution">
    <text evidence="6">The sequence shown here is derived from an EMBL/GenBank/DDBJ whole genome shotgun (WGS) entry which is preliminary data.</text>
</comment>
<dbReference type="RefSeq" id="WP_282198993.1">
    <property type="nucleotide sequence ID" value="NZ_BOQE01000001.1"/>
</dbReference>
<dbReference type="SUPFAM" id="SSF52540">
    <property type="entry name" value="P-loop containing nucleoside triphosphate hydrolases"/>
    <property type="match status" value="2"/>
</dbReference>
<feature type="domain" description="Helicase C-terminal" evidence="5">
    <location>
        <begin position="924"/>
        <end position="1081"/>
    </location>
</feature>
<dbReference type="PANTHER" id="PTHR10799">
    <property type="entry name" value="SNF2/RAD54 HELICASE FAMILY"/>
    <property type="match status" value="1"/>
</dbReference>
<evidence type="ECO:0000259" key="5">
    <source>
        <dbReference type="PROSITE" id="PS51194"/>
    </source>
</evidence>
<keyword evidence="2" id="KW-0863">Zinc-finger</keyword>
<dbReference type="InterPro" id="IPR007527">
    <property type="entry name" value="Znf_SWIM"/>
</dbReference>
<dbReference type="Gene3D" id="3.40.50.300">
    <property type="entry name" value="P-loop containing nucleotide triphosphate hydrolases"/>
    <property type="match status" value="1"/>
</dbReference>
<dbReference type="InterPro" id="IPR027417">
    <property type="entry name" value="P-loop_NTPase"/>
</dbReference>
<feature type="domain" description="Helicase ATP-binding" evidence="4">
    <location>
        <begin position="652"/>
        <end position="814"/>
    </location>
</feature>
<evidence type="ECO:0000313" key="7">
    <source>
        <dbReference type="Proteomes" id="UP001057291"/>
    </source>
</evidence>
<name>A0AAV4LD99_9BACL</name>
<protein>
    <submittedName>
        <fullName evidence="6">Helicase SNF2</fullName>
    </submittedName>
</protein>
<dbReference type="AlphaFoldDB" id="A0AAV4LD99"/>
<keyword evidence="1" id="KW-0378">Hydrolase</keyword>
<accession>A0AAV4LD99</accession>
<dbReference type="InterPro" id="IPR001650">
    <property type="entry name" value="Helicase_C-like"/>
</dbReference>
<dbReference type="Proteomes" id="UP001057291">
    <property type="component" value="Unassembled WGS sequence"/>
</dbReference>
<evidence type="ECO:0000313" key="6">
    <source>
        <dbReference type="EMBL" id="GIM45824.1"/>
    </source>
</evidence>
<dbReference type="EMBL" id="BOQE01000001">
    <property type="protein sequence ID" value="GIM45824.1"/>
    <property type="molecule type" value="Genomic_DNA"/>
</dbReference>
<dbReference type="SMART" id="SM00487">
    <property type="entry name" value="DEXDc"/>
    <property type="match status" value="1"/>
</dbReference>
<dbReference type="PROSITE" id="PS51192">
    <property type="entry name" value="HELICASE_ATP_BIND_1"/>
    <property type="match status" value="1"/>
</dbReference>
<dbReference type="Pfam" id="PF00176">
    <property type="entry name" value="SNF2-rel_dom"/>
    <property type="match status" value="1"/>
</dbReference>
<keyword evidence="7" id="KW-1185">Reference proteome</keyword>
<keyword evidence="6" id="KW-0067">ATP-binding</keyword>
<dbReference type="GO" id="GO:0008270">
    <property type="term" value="F:zinc ion binding"/>
    <property type="evidence" value="ECO:0007669"/>
    <property type="project" value="UniProtKB-KW"/>
</dbReference>
<dbReference type="GO" id="GO:0005524">
    <property type="term" value="F:ATP binding"/>
    <property type="evidence" value="ECO:0007669"/>
    <property type="project" value="InterPro"/>
</dbReference>
<keyword evidence="6" id="KW-0547">Nucleotide-binding</keyword>
<keyword evidence="6" id="KW-0347">Helicase</keyword>
<dbReference type="InterPro" id="IPR049730">
    <property type="entry name" value="SNF2/RAD54-like_C"/>
</dbReference>
<evidence type="ECO:0000256" key="1">
    <source>
        <dbReference type="ARBA" id="ARBA00022801"/>
    </source>
</evidence>
<dbReference type="SMART" id="SM00490">
    <property type="entry name" value="HELICc"/>
    <property type="match status" value="1"/>
</dbReference>
<feature type="domain" description="SWIM-type" evidence="3">
    <location>
        <begin position="57"/>
        <end position="94"/>
    </location>
</feature>
<dbReference type="Pfam" id="PF08455">
    <property type="entry name" value="SNF2_assoc"/>
    <property type="match status" value="1"/>
</dbReference>
<gene>
    <name evidence="6" type="ORF">DNHGIG_13730</name>
</gene>
<dbReference type="GO" id="GO:0016787">
    <property type="term" value="F:hydrolase activity"/>
    <property type="evidence" value="ECO:0007669"/>
    <property type="project" value="UniProtKB-KW"/>
</dbReference>
<evidence type="ECO:0000259" key="4">
    <source>
        <dbReference type="PROSITE" id="PS51192"/>
    </source>
</evidence>
<evidence type="ECO:0000259" key="3">
    <source>
        <dbReference type="PROSITE" id="PS50966"/>
    </source>
</evidence>
<sequence length="1091" mass="126331">MSEDALFITKEYAKRWCGSKTIYERGLSYYQQGRVIKLDYDPNSNAWYATVAGNKEYNVEVYIMDGCIDASCDCPAYETYWACKHIVAVLLGIEQRQRYETGRANAIKLASRQGVDTSDPHIYRQADQIIRTFMNRFNPEIEVKERQDKEPLKVEYHLSKNYVPYSQLSPKFLSIELKVGTKRTYVVKKIGKFLQSVEEKTTCFFTSKFAYDPSDHYFLEEDQEVLKLLREIQRNEGFFRKQRSYYYGSHEDERSLLIPPMIADELLSKLQGRTVVYENHDNVRFQTEPQEHNFPLLFRLMKGTGDDFQLDLTSLKGITFFEDYGWLFQEGTFYKLPPAQKDIMIKLAPFMNPAGERLLPVARKQMETFVSYVMPRLKEIGRVELAEQVSDQIVSVPLNAKVYIDRTDERLFVKIEYHYGNIVIDPFRPKAANESKQGMILLREPEKEQAIMKVFESIPFKYNGKECYLEGDDQIYNFLFTVVPKLEQKAEIYMTHAVRALISVKPNTPVTKIDVNTDGNLLEISFGIEGIDEREVKKILQSVVEKKKYYRLPDGAFLSLENEAFQTMNRLFTELHINKSQVKAGVLQLPVYRGLQIDEIVGERDRYSVKLGKKFRRLIQDLKNPDTIDFAVPETLHAKLRDYQQFGFQWLKTLAHYRLGGILADDMGLGKTLQTIAYLLSEKADENRKVRTSLIVVPASLVYNWKSEFERYAPDVDVVVAYGTPDERLECLRSCNPDVFITSYPLLRQDIEVYQDMEFDSLILDEAQAIKNHSTKTADAVKKIKATKRFALSGTPIENSLDELWSIFDAILPGFFQNQSSFRSLSQDKIARMVRPFILRRVKQDVLKELPDKIETVHQSDLTKEQKELYIGYLEKIQQETKESLQTVGFEKSRMKILAGLTRLRQLCCHPSLFLENYDGKSGKLEQLTEIIEHALQNKRRLLVFSQFTSMLQIIREELEGRNIGYFYLDGQTPSKERVEMTERFNHGEKDIFLISLRAGGIGLNLTGADTVILYDLWWNPAVEEQAAGRAHRIGQKNSVHVMKLIARGTIEEKIYELQQKKKELIEQVIQPGETALSSLSEAEIREILGI</sequence>
<organism evidence="6 7">
    <name type="scientific">Collibacillus ludicampi</name>
    <dbReference type="NCBI Taxonomy" id="2771369"/>
    <lineage>
        <taxon>Bacteria</taxon>
        <taxon>Bacillati</taxon>
        <taxon>Bacillota</taxon>
        <taxon>Bacilli</taxon>
        <taxon>Bacillales</taxon>
        <taxon>Alicyclobacillaceae</taxon>
        <taxon>Collibacillus</taxon>
    </lineage>
</organism>
<keyword evidence="2" id="KW-0479">Metal-binding</keyword>
<dbReference type="Gene3D" id="3.40.50.10810">
    <property type="entry name" value="Tandem AAA-ATPase domain"/>
    <property type="match status" value="1"/>
</dbReference>
<dbReference type="PROSITE" id="PS51194">
    <property type="entry name" value="HELICASE_CTER"/>
    <property type="match status" value="1"/>
</dbReference>
<dbReference type="CDD" id="cd18793">
    <property type="entry name" value="SF2_C_SNF"/>
    <property type="match status" value="1"/>
</dbReference>